<evidence type="ECO:0000313" key="1">
    <source>
        <dbReference type="EMBL" id="KAL0940932.1"/>
    </source>
</evidence>
<accession>A0ACC3ZA16</accession>
<keyword evidence="2" id="KW-1185">Reference proteome</keyword>
<organism evidence="1 2">
    <name type="scientific">Colletotrichum truncatum</name>
    <name type="common">Anthracnose fungus</name>
    <name type="synonym">Colletotrichum capsici</name>
    <dbReference type="NCBI Taxonomy" id="5467"/>
    <lineage>
        <taxon>Eukaryota</taxon>
        <taxon>Fungi</taxon>
        <taxon>Dikarya</taxon>
        <taxon>Ascomycota</taxon>
        <taxon>Pezizomycotina</taxon>
        <taxon>Sordariomycetes</taxon>
        <taxon>Hypocreomycetidae</taxon>
        <taxon>Glomerellales</taxon>
        <taxon>Glomerellaceae</taxon>
        <taxon>Colletotrichum</taxon>
        <taxon>Colletotrichum truncatum species complex</taxon>
    </lineage>
</organism>
<gene>
    <name evidence="1" type="ORF">CTRU02_203695</name>
</gene>
<sequence length="615" mass="68617">MTTTSVNEAARPRLNITKWGFPQDNPERPGSEEFSPRSPKHDTAESNWEEQKESQKLWDITDEQSTSINISIPPLATPTRDSMGSMSSDMLEELRKIIKEEVCEVAQVAQLRNSEAVTPIDTFRFSPCSSQNSVFTPSYPTPPQSDVEPFSQSKASSPVEQSPEVAHTSVAQTSPLAPPQASVMPSLSQSQDTAPISSQQKAVRFRNRGPPVIHCQPRVEPEAVSPTAAISPQVELSSVDKAWGVLFDSDGFPTQRLSSVLRGLAKYMILEFEPGKSLVITPEKMLAFYTKYKVEPERFQYEDIFRSCSTDALERIEFLYQDLDCQYYLTQSNPRLRPNVPSLTPDGFAKWMVSNILAYPDPESRRLHAITSSLPLNADSPIVNGKDSKTERLPRQLSRHLFPEQHDKKVRKILDEAIWDCLEDATPPLPSIPHATRPRSESLTGVHLRQPTDDWKRPRAPPYSSRTYDRRTAGTDSLPARLPRSNSDAGSSGSRHRDLPPPPIGRYSLPQRQRSPPPMNRYSSSLPVIPHHAVSSTSSAHSAALSSNTRENEGNYGMYSRQAGGRRPRDESPRSPGFGRRCLGGDRGPTWEEVYSRTESGTRGSADAGLQRLFR</sequence>
<dbReference type="Proteomes" id="UP000805649">
    <property type="component" value="Unassembled WGS sequence"/>
</dbReference>
<evidence type="ECO:0000313" key="2">
    <source>
        <dbReference type="Proteomes" id="UP000805649"/>
    </source>
</evidence>
<proteinExistence type="predicted"/>
<reference evidence="1 2" key="1">
    <citation type="journal article" date="2020" name="Phytopathology">
        <title>Genome Sequence Resources of Colletotrichum truncatum, C. plurivorum, C. musicola, and C. sojae: Four Species Pathogenic to Soybean (Glycine max).</title>
        <authorList>
            <person name="Rogerio F."/>
            <person name="Boufleur T.R."/>
            <person name="Ciampi-Guillardi M."/>
            <person name="Sukno S.A."/>
            <person name="Thon M.R."/>
            <person name="Massola Junior N.S."/>
            <person name="Baroncelli R."/>
        </authorList>
    </citation>
    <scope>NUCLEOTIDE SEQUENCE [LARGE SCALE GENOMIC DNA]</scope>
    <source>
        <strain evidence="1 2">CMES1059</strain>
    </source>
</reference>
<dbReference type="EMBL" id="VUJX02000002">
    <property type="protein sequence ID" value="KAL0940932.1"/>
    <property type="molecule type" value="Genomic_DNA"/>
</dbReference>
<name>A0ACC3ZA16_COLTU</name>
<protein>
    <submittedName>
        <fullName evidence="1">Uncharacterized protein</fullName>
    </submittedName>
</protein>
<comment type="caution">
    <text evidence="1">The sequence shown here is derived from an EMBL/GenBank/DDBJ whole genome shotgun (WGS) entry which is preliminary data.</text>
</comment>